<protein>
    <submittedName>
        <fullName evidence="2">Uncharacterized protein</fullName>
    </submittedName>
</protein>
<evidence type="ECO:0000313" key="3">
    <source>
        <dbReference type="Proteomes" id="UP000054988"/>
    </source>
</evidence>
<comment type="caution">
    <text evidence="2">The sequence shown here is derived from an EMBL/GenBank/DDBJ whole genome shotgun (WGS) entry which is preliminary data.</text>
</comment>
<sequence length="240" mass="26400">MQLQVLSCKVKAARPEWGVVRFHRHHHPPALQSRGCDFVSHPLFLSYHHDGGSDIVKGLYTGYKKGGGSWKEGERLRYRVQASLIPSTLPPTSPPSSVASEILKNPPPHIAGLPPKSTSPARTEYARASRKTLLGVFLPAEHGYDVAEDSRRHLHLDFNTDTTISSYPRFRTQTPAPEYAGLSVLAYFGSLNPFPASADSTNTVVWSFDGLSPPSPPRSPSYGLSTPSTRSCSLCEHRQR</sequence>
<reference evidence="2 3" key="1">
    <citation type="submission" date="2015-12" db="EMBL/GenBank/DDBJ databases">
        <title>Draft genome sequence of Moniliophthora roreri, the causal agent of frosty pod rot of cacao.</title>
        <authorList>
            <person name="Aime M.C."/>
            <person name="Diaz-Valderrama J.R."/>
            <person name="Kijpornyongpan T."/>
            <person name="Phillips-Mora W."/>
        </authorList>
    </citation>
    <scope>NUCLEOTIDE SEQUENCE [LARGE SCALE GENOMIC DNA]</scope>
    <source>
        <strain evidence="2 3">MCA 2952</strain>
    </source>
</reference>
<evidence type="ECO:0000313" key="2">
    <source>
        <dbReference type="EMBL" id="KTB46772.1"/>
    </source>
</evidence>
<proteinExistence type="predicted"/>
<name>A0A0W0GE14_MONRR</name>
<feature type="region of interest" description="Disordered" evidence="1">
    <location>
        <begin position="106"/>
        <end position="125"/>
    </location>
</feature>
<accession>A0A0W0GE14</accession>
<dbReference type="Proteomes" id="UP000054988">
    <property type="component" value="Unassembled WGS sequence"/>
</dbReference>
<feature type="compositionally biased region" description="Polar residues" evidence="1">
    <location>
        <begin position="222"/>
        <end position="232"/>
    </location>
</feature>
<evidence type="ECO:0000256" key="1">
    <source>
        <dbReference type="SAM" id="MobiDB-lite"/>
    </source>
</evidence>
<dbReference type="AlphaFoldDB" id="A0A0W0GE14"/>
<gene>
    <name evidence="2" type="ORF">WG66_651</name>
</gene>
<feature type="region of interest" description="Disordered" evidence="1">
    <location>
        <begin position="212"/>
        <end position="240"/>
    </location>
</feature>
<dbReference type="EMBL" id="LATX01000260">
    <property type="protein sequence ID" value="KTB46772.1"/>
    <property type="molecule type" value="Genomic_DNA"/>
</dbReference>
<organism evidence="2 3">
    <name type="scientific">Moniliophthora roreri</name>
    <name type="common">Frosty pod rot fungus</name>
    <name type="synonym">Monilia roreri</name>
    <dbReference type="NCBI Taxonomy" id="221103"/>
    <lineage>
        <taxon>Eukaryota</taxon>
        <taxon>Fungi</taxon>
        <taxon>Dikarya</taxon>
        <taxon>Basidiomycota</taxon>
        <taxon>Agaricomycotina</taxon>
        <taxon>Agaricomycetes</taxon>
        <taxon>Agaricomycetidae</taxon>
        <taxon>Agaricales</taxon>
        <taxon>Marasmiineae</taxon>
        <taxon>Marasmiaceae</taxon>
        <taxon>Moniliophthora</taxon>
    </lineage>
</organism>